<evidence type="ECO:0000313" key="10">
    <source>
        <dbReference type="Proteomes" id="UP000561011"/>
    </source>
</evidence>
<evidence type="ECO:0000256" key="4">
    <source>
        <dbReference type="ARBA" id="ARBA00022448"/>
    </source>
</evidence>
<comment type="cofactor">
    <cofactor evidence="1">
        <name>FAD</name>
        <dbReference type="ChEBI" id="CHEBI:57692"/>
    </cofactor>
</comment>
<comment type="subunit">
    <text evidence="3">Heterodimer of an alpha and a beta subunit.</text>
</comment>
<proteinExistence type="inferred from homology"/>
<comment type="caution">
    <text evidence="9">The sequence shown here is derived from an EMBL/GenBank/DDBJ whole genome shotgun (WGS) entry which is preliminary data.</text>
</comment>
<evidence type="ECO:0000256" key="1">
    <source>
        <dbReference type="ARBA" id="ARBA00001974"/>
    </source>
</evidence>
<dbReference type="RefSeq" id="WP_179914096.1">
    <property type="nucleotide sequence ID" value="NZ_JACBYE010000044.1"/>
</dbReference>
<keyword evidence="10" id="KW-1185">Reference proteome</keyword>
<dbReference type="Proteomes" id="UP000561011">
    <property type="component" value="Unassembled WGS sequence"/>
</dbReference>
<evidence type="ECO:0000256" key="6">
    <source>
        <dbReference type="ARBA" id="ARBA00025649"/>
    </source>
</evidence>
<dbReference type="Gene3D" id="3.40.50.620">
    <property type="entry name" value="HUPs"/>
    <property type="match status" value="1"/>
</dbReference>
<feature type="coiled-coil region" evidence="7">
    <location>
        <begin position="34"/>
        <end position="61"/>
    </location>
</feature>
<dbReference type="InterPro" id="IPR014729">
    <property type="entry name" value="Rossmann-like_a/b/a_fold"/>
</dbReference>
<feature type="domain" description="Electron transfer flavoprotein alpha/beta-subunit N-terminal" evidence="8">
    <location>
        <begin position="22"/>
        <end position="221"/>
    </location>
</feature>
<accession>A0A853F164</accession>
<dbReference type="PANTHER" id="PTHR21294:SF8">
    <property type="entry name" value="ELECTRON TRANSFER FLAVOPROTEIN SUBUNIT BETA"/>
    <property type="match status" value="1"/>
</dbReference>
<name>A0A853F164_9MICO</name>
<keyword evidence="7" id="KW-0175">Coiled coil</keyword>
<evidence type="ECO:0000256" key="3">
    <source>
        <dbReference type="ARBA" id="ARBA00011355"/>
    </source>
</evidence>
<dbReference type="AlphaFoldDB" id="A0A853F164"/>
<keyword evidence="4" id="KW-0813">Transport</keyword>
<reference evidence="9 10" key="1">
    <citation type="submission" date="2020-07" db="EMBL/GenBank/DDBJ databases">
        <title>MOT database genomes.</title>
        <authorList>
            <person name="Joseph S."/>
            <person name="Aduse-Opoku J."/>
            <person name="Hashim A."/>
            <person name="Wade W."/>
            <person name="Curtis M."/>
        </authorList>
    </citation>
    <scope>NUCLEOTIDE SEQUENCE [LARGE SCALE GENOMIC DNA]</scope>
    <source>
        <strain evidence="9 10">DSM 100099</strain>
    </source>
</reference>
<dbReference type="EMBL" id="JACBYE010000044">
    <property type="protein sequence ID" value="NYS94798.1"/>
    <property type="molecule type" value="Genomic_DNA"/>
</dbReference>
<evidence type="ECO:0000313" key="9">
    <source>
        <dbReference type="EMBL" id="NYS94798.1"/>
    </source>
</evidence>
<evidence type="ECO:0000256" key="2">
    <source>
        <dbReference type="ARBA" id="ARBA00007557"/>
    </source>
</evidence>
<comment type="function">
    <text evidence="6">The electron transfer flavoprotein serves as a specific electron acceptor for other dehydrogenases. It transfers the electrons to the main respiratory chain via ETF-ubiquinone oxidoreductase (ETF dehydrogenase).</text>
</comment>
<dbReference type="PIRSF" id="PIRSF000090">
    <property type="entry name" value="Beta-ETF"/>
    <property type="match status" value="1"/>
</dbReference>
<evidence type="ECO:0000256" key="7">
    <source>
        <dbReference type="SAM" id="Coils"/>
    </source>
</evidence>
<dbReference type="Pfam" id="PF01012">
    <property type="entry name" value="ETF"/>
    <property type="match status" value="1"/>
</dbReference>
<dbReference type="PANTHER" id="PTHR21294">
    <property type="entry name" value="ELECTRON TRANSFER FLAVOPROTEIN BETA-SUBUNIT"/>
    <property type="match status" value="1"/>
</dbReference>
<organism evidence="9 10">
    <name type="scientific">Sanguibacter inulinus</name>
    <dbReference type="NCBI Taxonomy" id="60922"/>
    <lineage>
        <taxon>Bacteria</taxon>
        <taxon>Bacillati</taxon>
        <taxon>Actinomycetota</taxon>
        <taxon>Actinomycetes</taxon>
        <taxon>Micrococcales</taxon>
        <taxon>Sanguibacteraceae</taxon>
        <taxon>Sanguibacter</taxon>
    </lineage>
</organism>
<dbReference type="GO" id="GO:0005829">
    <property type="term" value="C:cytosol"/>
    <property type="evidence" value="ECO:0007669"/>
    <property type="project" value="TreeGrafter"/>
</dbReference>
<protein>
    <submittedName>
        <fullName evidence="9">Electron transfer flavoprotein subunit beta/FixA family protein</fullName>
    </submittedName>
</protein>
<sequence length="268" mass="27809">MRIVVPVKHVPDIHSDRGLTPEGRVRRGAEDGTLNELDENAVEAALQIVEALDEAERATSEVVALTVGPVEADAALRKAFQIGVDTAVRLGDDALAGSDVFATATAVAAAVRTLDAQTPVDLVITGMAALDGLGSVVTSLVAAELGLPQLTLASRLSVEHGQVEIERDLDGVTEVLSAPTPAVVSVTDHVNTPRYPNFKLIMAARTKEITVLGLSDVGLAPEAVGAQAARATAVTSAPRPPRPDVELVTDKGEGGLALADYLIRNDLV</sequence>
<dbReference type="InterPro" id="IPR014730">
    <property type="entry name" value="ETF_a/b_N"/>
</dbReference>
<comment type="similarity">
    <text evidence="2">Belongs to the ETF beta-subunit/FixA family.</text>
</comment>
<dbReference type="SMART" id="SM00893">
    <property type="entry name" value="ETF"/>
    <property type="match status" value="1"/>
</dbReference>
<keyword evidence="5" id="KW-0249">Electron transport</keyword>
<dbReference type="InterPro" id="IPR012255">
    <property type="entry name" value="ETF_b"/>
</dbReference>
<evidence type="ECO:0000259" key="8">
    <source>
        <dbReference type="SMART" id="SM00893"/>
    </source>
</evidence>
<evidence type="ECO:0000256" key="5">
    <source>
        <dbReference type="ARBA" id="ARBA00022982"/>
    </source>
</evidence>
<gene>
    <name evidence="9" type="ORF">HZZ10_14865</name>
</gene>
<dbReference type="GO" id="GO:0009055">
    <property type="term" value="F:electron transfer activity"/>
    <property type="evidence" value="ECO:0007669"/>
    <property type="project" value="InterPro"/>
</dbReference>
<dbReference type="SUPFAM" id="SSF52402">
    <property type="entry name" value="Adenine nucleotide alpha hydrolases-like"/>
    <property type="match status" value="1"/>
</dbReference>